<evidence type="ECO:0000256" key="2">
    <source>
        <dbReference type="SAM" id="Phobius"/>
    </source>
</evidence>
<keyword evidence="2" id="KW-1133">Transmembrane helix</keyword>
<reference evidence="3 4" key="1">
    <citation type="submission" date="2020-10" db="EMBL/GenBank/DDBJ databases">
        <title>Identification of Nocardia species via Next-generation sequencing and recognition of intraspecies genetic diversity.</title>
        <authorList>
            <person name="Li P."/>
            <person name="Li P."/>
            <person name="Lu B."/>
        </authorList>
    </citation>
    <scope>NUCLEOTIDE SEQUENCE [LARGE SCALE GENOMIC DNA]</scope>
    <source>
        <strain evidence="3 4">BJ06-0157</strain>
    </source>
</reference>
<proteinExistence type="predicted"/>
<comment type="caution">
    <text evidence="3">The sequence shown here is derived from an EMBL/GenBank/DDBJ whole genome shotgun (WGS) entry which is preliminary data.</text>
</comment>
<gene>
    <name evidence="3" type="ORF">IU459_11865</name>
</gene>
<evidence type="ECO:0000313" key="3">
    <source>
        <dbReference type="EMBL" id="MBF6298237.1"/>
    </source>
</evidence>
<feature type="region of interest" description="Disordered" evidence="1">
    <location>
        <begin position="93"/>
        <end position="122"/>
    </location>
</feature>
<evidence type="ECO:0000256" key="1">
    <source>
        <dbReference type="SAM" id="MobiDB-lite"/>
    </source>
</evidence>
<organism evidence="3 4">
    <name type="scientific">Nocardia amamiensis</name>
    <dbReference type="NCBI Taxonomy" id="404578"/>
    <lineage>
        <taxon>Bacteria</taxon>
        <taxon>Bacillati</taxon>
        <taxon>Actinomycetota</taxon>
        <taxon>Actinomycetes</taxon>
        <taxon>Mycobacteriales</taxon>
        <taxon>Nocardiaceae</taxon>
        <taxon>Nocardia</taxon>
    </lineage>
</organism>
<keyword evidence="4" id="KW-1185">Reference proteome</keyword>
<keyword evidence="2" id="KW-0812">Transmembrane</keyword>
<evidence type="ECO:0000313" key="4">
    <source>
        <dbReference type="Proteomes" id="UP000702209"/>
    </source>
</evidence>
<feature type="compositionally biased region" description="Basic residues" evidence="1">
    <location>
        <begin position="110"/>
        <end position="122"/>
    </location>
</feature>
<keyword evidence="2" id="KW-0472">Membrane</keyword>
<name>A0ABS0CNT5_9NOCA</name>
<feature type="transmembrane region" description="Helical" evidence="2">
    <location>
        <begin position="6"/>
        <end position="36"/>
    </location>
</feature>
<dbReference type="RefSeq" id="WP_195129546.1">
    <property type="nucleotide sequence ID" value="NZ_JADLQX010000007.1"/>
</dbReference>
<dbReference type="Proteomes" id="UP000702209">
    <property type="component" value="Unassembled WGS sequence"/>
</dbReference>
<accession>A0ABS0CNT5</accession>
<protein>
    <submittedName>
        <fullName evidence="3">Uncharacterized protein</fullName>
    </submittedName>
</protein>
<sequence>MPAGPVLILAATFAAVIVGLFAVAFPIACLVAWLLTDAPPTGPRVREIDERLSHEPPPLPLTVEQARQQWARHIGCRLSCCARKREIQRTLRAAGVAPPLDTTSTAPTRRGGRHAYPRRGKP</sequence>
<dbReference type="EMBL" id="JADLQX010000007">
    <property type="protein sequence ID" value="MBF6298237.1"/>
    <property type="molecule type" value="Genomic_DNA"/>
</dbReference>